<evidence type="ECO:0000313" key="2">
    <source>
        <dbReference type="EMBL" id="PTN72707.1"/>
    </source>
</evidence>
<name>A0A855U3A0_ENTFL</name>
<comment type="caution">
    <text evidence="2">The sequence shown here is derived from an EMBL/GenBank/DDBJ whole genome shotgun (WGS) entry which is preliminary data.</text>
</comment>
<evidence type="ECO:0000313" key="3">
    <source>
        <dbReference type="Proteomes" id="UP000244140"/>
    </source>
</evidence>
<gene>
    <name evidence="2" type="ORF">DAI13_17280</name>
</gene>
<evidence type="ECO:0000256" key="1">
    <source>
        <dbReference type="SAM" id="Phobius"/>
    </source>
</evidence>
<dbReference type="AlphaFoldDB" id="A0A855U3A0"/>
<accession>A0A855U3A0</accession>
<reference evidence="2 3" key="1">
    <citation type="submission" date="2018-04" db="EMBL/GenBank/DDBJ databases">
        <authorList>
            <person name="Van Tyne D."/>
        </authorList>
    </citation>
    <scope>NUCLEOTIDE SEQUENCE [LARGE SCALE GENOMIC DNA]</scope>
    <source>
        <strain evidence="2 3">B2535</strain>
    </source>
</reference>
<dbReference type="Proteomes" id="UP000244140">
    <property type="component" value="Unassembled WGS sequence"/>
</dbReference>
<protein>
    <submittedName>
        <fullName evidence="2">Uncharacterized protein</fullName>
    </submittedName>
</protein>
<dbReference type="EMBL" id="PZZH01000003">
    <property type="protein sequence ID" value="PTN72707.1"/>
    <property type="molecule type" value="Genomic_DNA"/>
</dbReference>
<organism evidence="2 3">
    <name type="scientific">Enterococcus faecalis</name>
    <name type="common">Streptococcus faecalis</name>
    <dbReference type="NCBI Taxonomy" id="1351"/>
    <lineage>
        <taxon>Bacteria</taxon>
        <taxon>Bacillati</taxon>
        <taxon>Bacillota</taxon>
        <taxon>Bacilli</taxon>
        <taxon>Lactobacillales</taxon>
        <taxon>Enterococcaceae</taxon>
        <taxon>Enterococcus</taxon>
    </lineage>
</organism>
<keyword evidence="1" id="KW-1133">Transmembrane helix</keyword>
<feature type="transmembrane region" description="Helical" evidence="1">
    <location>
        <begin position="14"/>
        <end position="36"/>
    </location>
</feature>
<dbReference type="RefSeq" id="WP_010715734.1">
    <property type="nucleotide sequence ID" value="NZ_CABGSX010000006.1"/>
</dbReference>
<proteinExistence type="predicted"/>
<keyword evidence="1" id="KW-0472">Membrane</keyword>
<sequence length="195" mass="22759">MNSKKELEPTWGELIFGGLLVMLFIFMLGYMLIVIFKSLETSLKDTKQETILRSAYENNENTDYVLKETILLKAISAESSSLTKNKKEGNSKIGKFFIRDTEEITNEQVPKQEFYYFVASKEGIQKKNFKEETGEELTSENVFFKEISASEQPKIEIKVKEFSKRDLENERRSIGLEEKSYTIYLHEEDFKILSK</sequence>
<keyword evidence="1" id="KW-0812">Transmembrane</keyword>